<comment type="caution">
    <text evidence="1">The sequence shown here is derived from an EMBL/GenBank/DDBJ whole genome shotgun (WGS) entry which is preliminary data.</text>
</comment>
<accession>X1QA71</accession>
<dbReference type="AlphaFoldDB" id="X1QA71"/>
<sequence length="40" mass="4492">MGSSTGYIVKAGERIEITIDNEYDLANFFSVIMVGFVQYI</sequence>
<organism evidence="1">
    <name type="scientific">marine sediment metagenome</name>
    <dbReference type="NCBI Taxonomy" id="412755"/>
    <lineage>
        <taxon>unclassified sequences</taxon>
        <taxon>metagenomes</taxon>
        <taxon>ecological metagenomes</taxon>
    </lineage>
</organism>
<gene>
    <name evidence="1" type="ORF">S06H3_57513</name>
</gene>
<proteinExistence type="predicted"/>
<dbReference type="EMBL" id="BARV01037129">
    <property type="protein sequence ID" value="GAI47935.1"/>
    <property type="molecule type" value="Genomic_DNA"/>
</dbReference>
<evidence type="ECO:0000313" key="1">
    <source>
        <dbReference type="EMBL" id="GAI47935.1"/>
    </source>
</evidence>
<reference evidence="1" key="1">
    <citation type="journal article" date="2014" name="Front. Microbiol.">
        <title>High frequency of phylogenetically diverse reductive dehalogenase-homologous genes in deep subseafloor sedimentary metagenomes.</title>
        <authorList>
            <person name="Kawai M."/>
            <person name="Futagami T."/>
            <person name="Toyoda A."/>
            <person name="Takaki Y."/>
            <person name="Nishi S."/>
            <person name="Hori S."/>
            <person name="Arai W."/>
            <person name="Tsubouchi T."/>
            <person name="Morono Y."/>
            <person name="Uchiyama I."/>
            <person name="Ito T."/>
            <person name="Fujiyama A."/>
            <person name="Inagaki F."/>
            <person name="Takami H."/>
        </authorList>
    </citation>
    <scope>NUCLEOTIDE SEQUENCE</scope>
    <source>
        <strain evidence="1">Expedition CK06-06</strain>
    </source>
</reference>
<protein>
    <submittedName>
        <fullName evidence="1">Uncharacterized protein</fullName>
    </submittedName>
</protein>
<name>X1QA71_9ZZZZ</name>